<evidence type="ECO:0000256" key="2">
    <source>
        <dbReference type="ARBA" id="ARBA00022649"/>
    </source>
</evidence>
<evidence type="ECO:0000256" key="3">
    <source>
        <dbReference type="RuleBase" id="RU368051"/>
    </source>
</evidence>
<gene>
    <name evidence="5" type="ORF">Pdsh_01390</name>
    <name evidence="4" type="ORF">Pyrde_0852</name>
</gene>
<dbReference type="InterPro" id="IPR024069">
    <property type="entry name" value="AF2212-like_dom_sf"/>
</dbReference>
<sequence length="69" mass="8328">MSRVVRARYEGGVLKLLDDVDLEEGEEVFVRLERFEDRVRRLRKYRGMLGRASREEIEELLLEAEFERL</sequence>
<dbReference type="Proteomes" id="UP000058613">
    <property type="component" value="Chromosome"/>
</dbReference>
<evidence type="ECO:0000313" key="5">
    <source>
        <dbReference type="EMBL" id="OWJ55480.1"/>
    </source>
</evidence>
<accession>A0A0P0N351</accession>
<dbReference type="EMBL" id="NCQP01000001">
    <property type="protein sequence ID" value="OWJ55480.1"/>
    <property type="molecule type" value="Genomic_DNA"/>
</dbReference>
<evidence type="ECO:0000313" key="7">
    <source>
        <dbReference type="Proteomes" id="UP000196694"/>
    </source>
</evidence>
<organism evidence="4 6">
    <name type="scientific">Pyrodictium delaneyi</name>
    <dbReference type="NCBI Taxonomy" id="1273541"/>
    <lineage>
        <taxon>Archaea</taxon>
        <taxon>Thermoproteota</taxon>
        <taxon>Thermoprotei</taxon>
        <taxon>Desulfurococcales</taxon>
        <taxon>Pyrodictiaceae</taxon>
        <taxon>Pyrodictium</taxon>
    </lineage>
</organism>
<dbReference type="InterPro" id="IPR008203">
    <property type="entry name" value="AF2212-like"/>
</dbReference>
<reference evidence="4 6" key="1">
    <citation type="submission" date="2015-10" db="EMBL/GenBank/DDBJ databases">
        <title>Complete genome sequence of hyperthermophilic archaeon Pyrodictium delaneyi Su06.</title>
        <authorList>
            <person name="Jung J.-H."/>
            <person name="Lin J."/>
            <person name="Holden J.F."/>
            <person name="Park C.-S."/>
        </authorList>
    </citation>
    <scope>NUCLEOTIDE SEQUENCE [LARGE SCALE GENOMIC DNA]</scope>
    <source>
        <strain evidence="4 6">Su06</strain>
    </source>
</reference>
<dbReference type="AlphaFoldDB" id="A0A0P0N351"/>
<evidence type="ECO:0000256" key="1">
    <source>
        <dbReference type="ARBA" id="ARBA00006615"/>
    </source>
</evidence>
<comment type="similarity">
    <text evidence="1 3">Belongs to the UPF0165 family.</text>
</comment>
<keyword evidence="7" id="KW-1185">Reference proteome</keyword>
<dbReference type="STRING" id="1273541.Pyrde_0852"/>
<dbReference type="SUPFAM" id="SSF141694">
    <property type="entry name" value="AF2212/PG0164-like"/>
    <property type="match status" value="1"/>
</dbReference>
<comment type="function">
    <text evidence="3">Antitoxin component of a type II toxin-antitoxin (TA) system.</text>
</comment>
<reference evidence="5 7" key="2">
    <citation type="submission" date="2017-05" db="EMBL/GenBank/DDBJ databases">
        <title>The draft genome of the hyperthermophilic archaeon 'Pyrodictium delaneyi strain Hulk', an iron and nitrate reducer, reveals the capacity for sulfate reduction.</title>
        <authorList>
            <person name="Demey L.M."/>
            <person name="Miller C."/>
            <person name="Manzella M."/>
            <person name="Reguera G."/>
            <person name="Kashefi K."/>
        </authorList>
    </citation>
    <scope>NUCLEOTIDE SEQUENCE [LARGE SCALE GENOMIC DNA]</scope>
    <source>
        <strain evidence="5 7">Hulk</strain>
    </source>
</reference>
<keyword evidence="2 3" id="KW-1277">Toxin-antitoxin system</keyword>
<proteinExistence type="inferred from homology"/>
<dbReference type="GeneID" id="26099191"/>
<dbReference type="RefSeq" id="WP_055408533.1">
    <property type="nucleotide sequence ID" value="NZ_CP013011.1"/>
</dbReference>
<protein>
    <recommendedName>
        <fullName evidence="3">Antitoxin</fullName>
    </recommendedName>
</protein>
<dbReference type="Gene3D" id="4.10.1150.10">
    <property type="entry name" value="AF2212/PG0164-like"/>
    <property type="match status" value="1"/>
</dbReference>
<dbReference type="KEGG" id="pdl:Pyrde_0852"/>
<evidence type="ECO:0000313" key="4">
    <source>
        <dbReference type="EMBL" id="ALL00902.1"/>
    </source>
</evidence>
<evidence type="ECO:0000313" key="6">
    <source>
        <dbReference type="Proteomes" id="UP000058613"/>
    </source>
</evidence>
<dbReference type="EMBL" id="CP013011">
    <property type="protein sequence ID" value="ALL00902.1"/>
    <property type="molecule type" value="Genomic_DNA"/>
</dbReference>
<dbReference type="Proteomes" id="UP000196694">
    <property type="component" value="Unassembled WGS sequence"/>
</dbReference>
<name>A0A0P0N351_9CREN</name>
<dbReference type="Pfam" id="PF01954">
    <property type="entry name" value="AF2212-like"/>
    <property type="match status" value="1"/>
</dbReference>